<dbReference type="PROSITE" id="PS51012">
    <property type="entry name" value="ABC_TM2"/>
    <property type="match status" value="1"/>
</dbReference>
<dbReference type="GO" id="GO:0046677">
    <property type="term" value="P:response to antibiotic"/>
    <property type="evidence" value="ECO:0007669"/>
    <property type="project" value="UniProtKB-KW"/>
</dbReference>
<keyword evidence="6" id="KW-0813">Transport</keyword>
<dbReference type="PANTHER" id="PTHR43229">
    <property type="entry name" value="NODULATION PROTEIN J"/>
    <property type="match status" value="1"/>
</dbReference>
<evidence type="ECO:0000256" key="6">
    <source>
        <dbReference type="RuleBase" id="RU361157"/>
    </source>
</evidence>
<keyword evidence="3 6" id="KW-1133">Transmembrane helix</keyword>
<evidence type="ECO:0000256" key="5">
    <source>
        <dbReference type="ARBA" id="ARBA00023251"/>
    </source>
</evidence>
<keyword evidence="5" id="KW-0046">Antibiotic resistance</keyword>
<evidence type="ECO:0000259" key="7">
    <source>
        <dbReference type="PROSITE" id="PS51012"/>
    </source>
</evidence>
<dbReference type="InterPro" id="IPR000412">
    <property type="entry name" value="ABC_2_transport"/>
</dbReference>
<keyword evidence="4 6" id="KW-0472">Membrane</keyword>
<dbReference type="OrthoDB" id="670210at2"/>
<feature type="transmembrane region" description="Helical" evidence="6">
    <location>
        <begin position="57"/>
        <end position="82"/>
    </location>
</feature>
<protein>
    <recommendedName>
        <fullName evidence="6">Transport permease protein</fullName>
    </recommendedName>
</protein>
<gene>
    <name evidence="8" type="ORF">EWH70_23340</name>
</gene>
<evidence type="ECO:0000313" key="8">
    <source>
        <dbReference type="EMBL" id="RZQ61339.1"/>
    </source>
</evidence>
<keyword evidence="2 6" id="KW-0812">Transmembrane</keyword>
<dbReference type="InterPro" id="IPR047817">
    <property type="entry name" value="ABC2_TM_bact-type"/>
</dbReference>
<keyword evidence="6" id="KW-1003">Cell membrane</keyword>
<proteinExistence type="inferred from homology"/>
<dbReference type="InterPro" id="IPR013525">
    <property type="entry name" value="ABC2_TM"/>
</dbReference>
<feature type="transmembrane region" description="Helical" evidence="6">
    <location>
        <begin position="27"/>
        <end position="51"/>
    </location>
</feature>
<accession>A0A4Q7J311</accession>
<feature type="domain" description="ABC transmembrane type-2" evidence="7">
    <location>
        <begin position="27"/>
        <end position="252"/>
    </location>
</feature>
<dbReference type="GO" id="GO:0043190">
    <property type="term" value="C:ATP-binding cassette (ABC) transporter complex"/>
    <property type="evidence" value="ECO:0007669"/>
    <property type="project" value="InterPro"/>
</dbReference>
<feature type="transmembrane region" description="Helical" evidence="6">
    <location>
        <begin position="103"/>
        <end position="128"/>
    </location>
</feature>
<reference evidence="8 9" key="1">
    <citation type="submission" date="2019-02" db="EMBL/GenBank/DDBJ databases">
        <title>Draft genome sequence of Amycolatopsis sp. 8-3EHSu isolated from roots of Suaeda maritima.</title>
        <authorList>
            <person name="Duangmal K."/>
            <person name="Chantavorakit T."/>
        </authorList>
    </citation>
    <scope>NUCLEOTIDE SEQUENCE [LARGE SCALE GENOMIC DNA]</scope>
    <source>
        <strain evidence="8 9">8-3EHSu</strain>
    </source>
</reference>
<organism evidence="8 9">
    <name type="scientific">Amycolatopsis suaedae</name>
    <dbReference type="NCBI Taxonomy" id="2510978"/>
    <lineage>
        <taxon>Bacteria</taxon>
        <taxon>Bacillati</taxon>
        <taxon>Actinomycetota</taxon>
        <taxon>Actinomycetes</taxon>
        <taxon>Pseudonocardiales</taxon>
        <taxon>Pseudonocardiaceae</taxon>
        <taxon>Amycolatopsis</taxon>
    </lineage>
</organism>
<dbReference type="AlphaFoldDB" id="A0A4Q7J311"/>
<comment type="similarity">
    <text evidence="6">Belongs to the ABC-2 integral membrane protein family.</text>
</comment>
<evidence type="ECO:0000313" key="9">
    <source>
        <dbReference type="Proteomes" id="UP000292003"/>
    </source>
</evidence>
<evidence type="ECO:0000256" key="2">
    <source>
        <dbReference type="ARBA" id="ARBA00022692"/>
    </source>
</evidence>
<dbReference type="InterPro" id="IPR051784">
    <property type="entry name" value="Nod_factor_ABC_transporter"/>
</dbReference>
<comment type="caution">
    <text evidence="8">The sequence shown here is derived from an EMBL/GenBank/DDBJ whole genome shotgun (WGS) entry which is preliminary data.</text>
</comment>
<dbReference type="Pfam" id="PF01061">
    <property type="entry name" value="ABC2_membrane"/>
    <property type="match status" value="1"/>
</dbReference>
<feature type="transmembrane region" description="Helical" evidence="6">
    <location>
        <begin position="225"/>
        <end position="244"/>
    </location>
</feature>
<feature type="transmembrane region" description="Helical" evidence="6">
    <location>
        <begin position="171"/>
        <end position="189"/>
    </location>
</feature>
<dbReference type="RefSeq" id="WP_130477641.1">
    <property type="nucleotide sequence ID" value="NZ_SFCC01000012.1"/>
</dbReference>
<evidence type="ECO:0000256" key="3">
    <source>
        <dbReference type="ARBA" id="ARBA00022989"/>
    </source>
</evidence>
<dbReference type="GO" id="GO:0140359">
    <property type="term" value="F:ABC-type transporter activity"/>
    <property type="evidence" value="ECO:0007669"/>
    <property type="project" value="InterPro"/>
</dbReference>
<evidence type="ECO:0000256" key="4">
    <source>
        <dbReference type="ARBA" id="ARBA00023136"/>
    </source>
</evidence>
<evidence type="ECO:0000256" key="1">
    <source>
        <dbReference type="ARBA" id="ARBA00004141"/>
    </source>
</evidence>
<comment type="subcellular location">
    <subcellularLocation>
        <location evidence="6">Cell membrane</location>
        <topology evidence="6">Multi-pass membrane protein</topology>
    </subcellularLocation>
    <subcellularLocation>
        <location evidence="1">Membrane</location>
        <topology evidence="1">Multi-pass membrane protein</topology>
    </subcellularLocation>
</comment>
<dbReference type="PANTHER" id="PTHR43229:SF2">
    <property type="entry name" value="NODULATION PROTEIN J"/>
    <property type="match status" value="1"/>
</dbReference>
<name>A0A4Q7J311_9PSEU</name>
<feature type="transmembrane region" description="Helical" evidence="6">
    <location>
        <begin position="140"/>
        <end position="164"/>
    </location>
</feature>
<keyword evidence="9" id="KW-1185">Reference proteome</keyword>
<dbReference type="PIRSF" id="PIRSF006648">
    <property type="entry name" value="DrrB"/>
    <property type="match status" value="1"/>
</dbReference>
<dbReference type="EMBL" id="SFCC01000012">
    <property type="protein sequence ID" value="RZQ61339.1"/>
    <property type="molecule type" value="Genomic_DNA"/>
</dbReference>
<dbReference type="Proteomes" id="UP000292003">
    <property type="component" value="Unassembled WGS sequence"/>
</dbReference>
<sequence>MTTLAATLHDSKTMVGRNMRHTLRNPVTLFGALAFPIIMLLLFVYVIGGAVNVGTDYLAYIAPGILMMGLCQGAGSVAIGVAEDMEKGIINRLRTMAIARTSVLTGHVVTNVVRSVACAALILGVMLLMGLRPNATFTEWLAVAGLLALVCYAVTWLTVALGLAAKTVTGASFAAFPLTFLPFVSSAFAPPGTMPAGVRWFTDNQPFTSVIDTLRGLLTGTGIGASGWLALGWCAVLALAGYLWSRSAFRKARTS</sequence>